<sequence>MDELPYDFLDQLCSISSSKQLHAFSALSSQKWIALANSHLHKRRHFDVRITIDDRNGNSSVNELRQVPGGRRSSLKPIHCANIDRLKSMDQRHVRFRKVEISFSSCGQARTSTDFGNVIYYVTALLDSNSCLAVRSSGDTQNVPEQLLTCLKGEKFHKFVGLELCNEGGELCQIILEDQVASSSDLKEIALTGRDDCWNGVRMKECIKKYVHRNGSKTLRVGNDFVLEPMSRYLDAWLRDPRFELTLYIGYVVEQIISLSGFLHYFGQEEDGSEWYGRVHPTNKDSCALANMGYEEDMKWFWICFTANRNTLPNVKKSILNKECKNKGQCSACKSE</sequence>
<dbReference type="AlphaFoldDB" id="A0A1I7YJ76"/>
<reference evidence="2" key="1">
    <citation type="submission" date="2016-11" db="UniProtKB">
        <authorList>
            <consortium name="WormBaseParasite"/>
        </authorList>
    </citation>
    <scope>IDENTIFICATION</scope>
</reference>
<organism evidence="1 2">
    <name type="scientific">Steinernema glaseri</name>
    <dbReference type="NCBI Taxonomy" id="37863"/>
    <lineage>
        <taxon>Eukaryota</taxon>
        <taxon>Metazoa</taxon>
        <taxon>Ecdysozoa</taxon>
        <taxon>Nematoda</taxon>
        <taxon>Chromadorea</taxon>
        <taxon>Rhabditida</taxon>
        <taxon>Tylenchina</taxon>
        <taxon>Panagrolaimomorpha</taxon>
        <taxon>Strongyloidoidea</taxon>
        <taxon>Steinernematidae</taxon>
        <taxon>Steinernema</taxon>
    </lineage>
</organism>
<evidence type="ECO:0000313" key="2">
    <source>
        <dbReference type="WBParaSite" id="L893_g16845.t1"/>
    </source>
</evidence>
<dbReference type="Proteomes" id="UP000095287">
    <property type="component" value="Unplaced"/>
</dbReference>
<keyword evidence="1" id="KW-1185">Reference proteome</keyword>
<proteinExistence type="predicted"/>
<name>A0A1I7YJ76_9BILA</name>
<protein>
    <submittedName>
        <fullName evidence="2">F-box domain-containing protein</fullName>
    </submittedName>
</protein>
<evidence type="ECO:0000313" key="1">
    <source>
        <dbReference type="Proteomes" id="UP000095287"/>
    </source>
</evidence>
<accession>A0A1I7YJ76</accession>
<dbReference type="WBParaSite" id="L893_g16845.t1">
    <property type="protein sequence ID" value="L893_g16845.t1"/>
    <property type="gene ID" value="L893_g16845"/>
</dbReference>